<dbReference type="AlphaFoldDB" id="A0A2S6GQ02"/>
<dbReference type="Proteomes" id="UP000239203">
    <property type="component" value="Unassembled WGS sequence"/>
</dbReference>
<dbReference type="SUPFAM" id="SSF53756">
    <property type="entry name" value="UDP-Glycosyltransferase/glycogen phosphorylase"/>
    <property type="match status" value="1"/>
</dbReference>
<gene>
    <name evidence="4" type="ORF">CLV40_1078</name>
</gene>
<evidence type="ECO:0000313" key="4">
    <source>
        <dbReference type="EMBL" id="PPK67345.1"/>
    </source>
</evidence>
<keyword evidence="1" id="KW-0328">Glycosyltransferase</keyword>
<evidence type="ECO:0000313" key="5">
    <source>
        <dbReference type="Proteomes" id="UP000239203"/>
    </source>
</evidence>
<dbReference type="RefSeq" id="WP_181043513.1">
    <property type="nucleotide sequence ID" value="NZ_CP154825.1"/>
</dbReference>
<dbReference type="Pfam" id="PF13692">
    <property type="entry name" value="Glyco_trans_1_4"/>
    <property type="match status" value="1"/>
</dbReference>
<name>A0A2S6GQ02_9PSEU</name>
<proteinExistence type="predicted"/>
<evidence type="ECO:0000256" key="1">
    <source>
        <dbReference type="ARBA" id="ARBA00022676"/>
    </source>
</evidence>
<keyword evidence="2 4" id="KW-0808">Transferase</keyword>
<feature type="domain" description="Glycosyltransferase subfamily 4-like N-terminal" evidence="3">
    <location>
        <begin position="14"/>
        <end position="147"/>
    </location>
</feature>
<dbReference type="EMBL" id="PTIX01000007">
    <property type="protein sequence ID" value="PPK67345.1"/>
    <property type="molecule type" value="Genomic_DNA"/>
</dbReference>
<dbReference type="GO" id="GO:0016757">
    <property type="term" value="F:glycosyltransferase activity"/>
    <property type="evidence" value="ECO:0007669"/>
    <property type="project" value="UniProtKB-KW"/>
</dbReference>
<dbReference type="Pfam" id="PF13439">
    <property type="entry name" value="Glyco_transf_4"/>
    <property type="match status" value="1"/>
</dbReference>
<protein>
    <submittedName>
        <fullName evidence="4">Glycosyltransferase involved in cell wall biosynthesis</fullName>
    </submittedName>
</protein>
<keyword evidence="5" id="KW-1185">Reference proteome</keyword>
<organism evidence="4 5">
    <name type="scientific">Actinokineospora auranticolor</name>
    <dbReference type="NCBI Taxonomy" id="155976"/>
    <lineage>
        <taxon>Bacteria</taxon>
        <taxon>Bacillati</taxon>
        <taxon>Actinomycetota</taxon>
        <taxon>Actinomycetes</taxon>
        <taxon>Pseudonocardiales</taxon>
        <taxon>Pseudonocardiaceae</taxon>
        <taxon>Actinokineospora</taxon>
    </lineage>
</organism>
<comment type="caution">
    <text evidence="4">The sequence shown here is derived from an EMBL/GenBank/DDBJ whole genome shotgun (WGS) entry which is preliminary data.</text>
</comment>
<evidence type="ECO:0000259" key="3">
    <source>
        <dbReference type="Pfam" id="PF13439"/>
    </source>
</evidence>
<sequence length="381" mass="40362">MKILLVGPYPPAKDGIGDYAQALAGEFVRAGHEVRVLAVRGDGPVLPGEVFGTLDSVRAALSAARAWAPDVVHVQFAVAAFGTRIPALLRVLPALRALPAKLVVTLHEVTRDTATLGPLGRSLYRRVLRAADQVIVHTAAALRRLSALDHLGGTLVRHPVHRPAEVTSPADLRARFGLGADRVLLAFGFIHVDKGLDDTVRALAAAHRADPAALRGVRLVVAGRVRPRRGAFRVLEARDHLHLLRVRAAITRAGLDDRVVFTDYVPDADVAGWFRVAAAVLLPYRRIEQSGVAGLADAFGTPVLASDVGGLAEQFTGSPWLFPPRDPGAMADVLVRFLGTTDPHVGRTRAGEGPCLADVVARTLAVYRASAPARTGSGCAA</sequence>
<dbReference type="InterPro" id="IPR028098">
    <property type="entry name" value="Glyco_trans_4-like_N"/>
</dbReference>
<dbReference type="PANTHER" id="PTHR12526:SF510">
    <property type="entry name" value="D-INOSITOL 3-PHOSPHATE GLYCOSYLTRANSFERASE"/>
    <property type="match status" value="1"/>
</dbReference>
<dbReference type="PANTHER" id="PTHR12526">
    <property type="entry name" value="GLYCOSYLTRANSFERASE"/>
    <property type="match status" value="1"/>
</dbReference>
<evidence type="ECO:0000256" key="2">
    <source>
        <dbReference type="ARBA" id="ARBA00022679"/>
    </source>
</evidence>
<reference evidence="4 5" key="1">
    <citation type="submission" date="2018-02" db="EMBL/GenBank/DDBJ databases">
        <title>Genomic Encyclopedia of Archaeal and Bacterial Type Strains, Phase II (KMG-II): from individual species to whole genera.</title>
        <authorList>
            <person name="Goeker M."/>
        </authorList>
    </citation>
    <scope>NUCLEOTIDE SEQUENCE [LARGE SCALE GENOMIC DNA]</scope>
    <source>
        <strain evidence="4 5">YU 961-1</strain>
    </source>
</reference>
<dbReference type="Gene3D" id="3.40.50.2000">
    <property type="entry name" value="Glycogen Phosphorylase B"/>
    <property type="match status" value="2"/>
</dbReference>
<accession>A0A2S6GQ02</accession>